<keyword evidence="4 7" id="KW-0812">Transmembrane</keyword>
<reference evidence="9 10" key="1">
    <citation type="submission" date="2018-01" db="EMBL/GenBank/DDBJ databases">
        <title>Genome Sequencing and Assembly of Anaerobacter polyendosporus strain CT4.</title>
        <authorList>
            <person name="Tachaapaikoon C."/>
            <person name="Sutheeworapong S."/>
            <person name="Jenjaroenpun P."/>
            <person name="Wongsurawat T."/>
            <person name="Nookeaw I."/>
            <person name="Cheawchanlertfa P."/>
            <person name="Kosugi A."/>
            <person name="Cheevadhanarak S."/>
            <person name="Ratanakhanokchai K."/>
        </authorList>
    </citation>
    <scope>NUCLEOTIDE SEQUENCE [LARGE SCALE GENOMIC DNA]</scope>
    <source>
        <strain evidence="9 10">CT4</strain>
    </source>
</reference>
<accession>A0A410DSI3</accession>
<dbReference type="NCBIfam" id="TIGR03025">
    <property type="entry name" value="EPS_sugtrans"/>
    <property type="match status" value="1"/>
</dbReference>
<evidence type="ECO:0000259" key="8">
    <source>
        <dbReference type="Pfam" id="PF02397"/>
    </source>
</evidence>
<dbReference type="KEGG" id="cmah:C1I91_10320"/>
<dbReference type="OrthoDB" id="9808602at2"/>
<dbReference type="GO" id="GO:0016020">
    <property type="term" value="C:membrane"/>
    <property type="evidence" value="ECO:0007669"/>
    <property type="project" value="UniProtKB-SubCell"/>
</dbReference>
<evidence type="ECO:0000256" key="4">
    <source>
        <dbReference type="ARBA" id="ARBA00022692"/>
    </source>
</evidence>
<comment type="similarity">
    <text evidence="2">Belongs to the bacterial sugar transferase family.</text>
</comment>
<dbReference type="PANTHER" id="PTHR30576:SF0">
    <property type="entry name" value="UNDECAPRENYL-PHOSPHATE N-ACETYLGALACTOSAMINYL 1-PHOSPHATE TRANSFERASE-RELATED"/>
    <property type="match status" value="1"/>
</dbReference>
<proteinExistence type="inferred from homology"/>
<keyword evidence="3 9" id="KW-0808">Transferase</keyword>
<dbReference type="Proteomes" id="UP000286268">
    <property type="component" value="Chromosome"/>
</dbReference>
<organism evidence="9 10">
    <name type="scientific">Clostridium manihotivorum</name>
    <dbReference type="NCBI Taxonomy" id="2320868"/>
    <lineage>
        <taxon>Bacteria</taxon>
        <taxon>Bacillati</taxon>
        <taxon>Bacillota</taxon>
        <taxon>Clostridia</taxon>
        <taxon>Eubacteriales</taxon>
        <taxon>Clostridiaceae</taxon>
        <taxon>Clostridium</taxon>
    </lineage>
</organism>
<dbReference type="RefSeq" id="WP_128212806.1">
    <property type="nucleotide sequence ID" value="NZ_CP025746.1"/>
</dbReference>
<keyword evidence="5 7" id="KW-1133">Transmembrane helix</keyword>
<evidence type="ECO:0000256" key="3">
    <source>
        <dbReference type="ARBA" id="ARBA00022679"/>
    </source>
</evidence>
<feature type="transmembrane region" description="Helical" evidence="7">
    <location>
        <begin position="105"/>
        <end position="127"/>
    </location>
</feature>
<dbReference type="GO" id="GO:0016780">
    <property type="term" value="F:phosphotransferase activity, for other substituted phosphate groups"/>
    <property type="evidence" value="ECO:0007669"/>
    <property type="project" value="TreeGrafter"/>
</dbReference>
<feature type="transmembrane region" description="Helical" evidence="7">
    <location>
        <begin position="257"/>
        <end position="278"/>
    </location>
</feature>
<feature type="transmembrane region" description="Helical" evidence="7">
    <location>
        <begin position="47"/>
        <end position="67"/>
    </location>
</feature>
<evidence type="ECO:0000256" key="2">
    <source>
        <dbReference type="ARBA" id="ARBA00006464"/>
    </source>
</evidence>
<feature type="transmembrane region" description="Helical" evidence="7">
    <location>
        <begin position="12"/>
        <end position="35"/>
    </location>
</feature>
<sequence length="464" mass="52945">MKRKNMGTELFKFATYFVDAVLVVFSVYLSFLIQFKSDPPEYNITPFFNIIPFIVLAYLIYMYVFGLGDLLKKGIGETIYSIGITVVALFITTAGITFFARGFAYPRMVLVISTIVQFVILSIWRVVIWSISRILHGVKECLIVGEGSLEYLTKKILMKQRDLYNIKYICGSKSKSLDQYVANVDVVFICNDVELNVKQKIVDSCLTSRKSVYIIPGIYEIAILNSKLNRADDIPMFKVKKLGLTLEARIFKRMLDIIVSLIGLILTSPIMIFVIIAIKLSDGGEIFYKQERVTINEKKFFVLKFRTMVMNAEKLTGPVLAGESDPRITKIGRILRATRIDELPQFLNILFGDMSVVGPRPERPFFVEQFKNEIPDYKYRTIVKAGLTGLAQVLGKYSTTPEDKAIYDILYIKNYSILLDLKLILQTIKIMFVRESSQGLKDDLPLNKLIKNTNAEITIDKMED</sequence>
<gene>
    <name evidence="9" type="ORF">C1I91_10320</name>
</gene>
<feature type="transmembrane region" description="Helical" evidence="7">
    <location>
        <begin position="79"/>
        <end position="99"/>
    </location>
</feature>
<dbReference type="AlphaFoldDB" id="A0A410DSI3"/>
<keyword evidence="6 7" id="KW-0472">Membrane</keyword>
<evidence type="ECO:0000313" key="9">
    <source>
        <dbReference type="EMBL" id="QAA32015.1"/>
    </source>
</evidence>
<feature type="domain" description="Bacterial sugar transferase" evidence="8">
    <location>
        <begin position="252"/>
        <end position="432"/>
    </location>
</feature>
<dbReference type="EMBL" id="CP025746">
    <property type="protein sequence ID" value="QAA32015.1"/>
    <property type="molecule type" value="Genomic_DNA"/>
</dbReference>
<evidence type="ECO:0000256" key="7">
    <source>
        <dbReference type="SAM" id="Phobius"/>
    </source>
</evidence>
<dbReference type="InterPro" id="IPR017475">
    <property type="entry name" value="EPS_sugar_tfrase"/>
</dbReference>
<dbReference type="InterPro" id="IPR003362">
    <property type="entry name" value="Bact_transf"/>
</dbReference>
<comment type="subcellular location">
    <subcellularLocation>
        <location evidence="1">Membrane</location>
        <topology evidence="1">Multi-pass membrane protein</topology>
    </subcellularLocation>
</comment>
<dbReference type="PANTHER" id="PTHR30576">
    <property type="entry name" value="COLANIC BIOSYNTHESIS UDP-GLUCOSE LIPID CARRIER TRANSFERASE"/>
    <property type="match status" value="1"/>
</dbReference>
<evidence type="ECO:0000313" key="10">
    <source>
        <dbReference type="Proteomes" id="UP000286268"/>
    </source>
</evidence>
<evidence type="ECO:0000256" key="1">
    <source>
        <dbReference type="ARBA" id="ARBA00004141"/>
    </source>
</evidence>
<keyword evidence="10" id="KW-1185">Reference proteome</keyword>
<evidence type="ECO:0000256" key="5">
    <source>
        <dbReference type="ARBA" id="ARBA00022989"/>
    </source>
</evidence>
<name>A0A410DSI3_9CLOT</name>
<dbReference type="Pfam" id="PF02397">
    <property type="entry name" value="Bac_transf"/>
    <property type="match status" value="1"/>
</dbReference>
<evidence type="ECO:0000256" key="6">
    <source>
        <dbReference type="ARBA" id="ARBA00023136"/>
    </source>
</evidence>
<protein>
    <submittedName>
        <fullName evidence="9">Sugar transferase</fullName>
    </submittedName>
</protein>